<dbReference type="GO" id="GO:0032259">
    <property type="term" value="P:methylation"/>
    <property type="evidence" value="ECO:0007669"/>
    <property type="project" value="UniProtKB-KW"/>
</dbReference>
<dbReference type="EC" id="2.1.1.356" evidence="2"/>
<feature type="domain" description="SET" evidence="13">
    <location>
        <begin position="543"/>
        <end position="658"/>
    </location>
</feature>
<evidence type="ECO:0000256" key="2">
    <source>
        <dbReference type="ARBA" id="ARBA00012186"/>
    </source>
</evidence>
<dbReference type="Pfam" id="PF00856">
    <property type="entry name" value="SET"/>
    <property type="match status" value="1"/>
</dbReference>
<evidence type="ECO:0000256" key="12">
    <source>
        <dbReference type="SAM" id="MobiDB-lite"/>
    </source>
</evidence>
<dbReference type="SMART" id="SM00317">
    <property type="entry name" value="SET"/>
    <property type="match status" value="1"/>
</dbReference>
<dbReference type="SMART" id="SM01114">
    <property type="entry name" value="CXC"/>
    <property type="match status" value="1"/>
</dbReference>
<dbReference type="EMBL" id="NBAG03000371">
    <property type="protein sequence ID" value="PNI33824.1"/>
    <property type="molecule type" value="Genomic_DNA"/>
</dbReference>
<dbReference type="GO" id="GO:0140951">
    <property type="term" value="F:histone H3K27 trimethyltransferase activity"/>
    <property type="evidence" value="ECO:0007669"/>
    <property type="project" value="UniProtKB-EC"/>
</dbReference>
<keyword evidence="8" id="KW-0805">Transcription regulation</keyword>
<keyword evidence="4" id="KW-0489">Methyltransferase</keyword>
<dbReference type="PROSITE" id="PS50280">
    <property type="entry name" value="SET"/>
    <property type="match status" value="1"/>
</dbReference>
<feature type="region of interest" description="Disordered" evidence="12">
    <location>
        <begin position="118"/>
        <end position="161"/>
    </location>
</feature>
<dbReference type="PROSITE" id="PS51633">
    <property type="entry name" value="CXC"/>
    <property type="match status" value="1"/>
</dbReference>
<dbReference type="FunFam" id="2.170.270.10:FF:000001">
    <property type="entry name" value="Putative histone-lysine N-methyltransferase EZH2"/>
    <property type="match status" value="1"/>
</dbReference>
<keyword evidence="9" id="KW-0804">Transcription</keyword>
<dbReference type="InterPro" id="IPR033467">
    <property type="entry name" value="Tesmin/TSO1-like_CXC"/>
</dbReference>
<dbReference type="PANTHER" id="PTHR45747">
    <property type="entry name" value="HISTONE-LYSINE N-METHYLTRANSFERASE E(Z)"/>
    <property type="match status" value="1"/>
</dbReference>
<dbReference type="InterPro" id="IPR026489">
    <property type="entry name" value="CXC_dom"/>
</dbReference>
<evidence type="ECO:0000259" key="14">
    <source>
        <dbReference type="PROSITE" id="PS51633"/>
    </source>
</evidence>
<dbReference type="InterPro" id="IPR041343">
    <property type="entry name" value="PRC2_HTH_1"/>
</dbReference>
<dbReference type="GO" id="GO:0035098">
    <property type="term" value="C:ESC/E(Z) complex"/>
    <property type="evidence" value="ECO:0007669"/>
    <property type="project" value="UniProtKB-ARBA"/>
</dbReference>
<keyword evidence="10" id="KW-0539">Nucleus</keyword>
<evidence type="ECO:0000256" key="3">
    <source>
        <dbReference type="ARBA" id="ARBA00022491"/>
    </source>
</evidence>
<dbReference type="GO" id="GO:0031491">
    <property type="term" value="F:nucleosome binding"/>
    <property type="evidence" value="ECO:0007669"/>
    <property type="project" value="UniProtKB-ARBA"/>
</dbReference>
<comment type="caution">
    <text evidence="15">The sequence shown here is derived from an EMBL/GenBank/DDBJ whole genome shotgun (WGS) entry which is preliminary data.</text>
</comment>
<evidence type="ECO:0000256" key="5">
    <source>
        <dbReference type="ARBA" id="ARBA00022679"/>
    </source>
</evidence>
<organism evidence="15 16">
    <name type="scientific">Pan troglodytes</name>
    <name type="common">Chimpanzee</name>
    <dbReference type="NCBI Taxonomy" id="9598"/>
    <lineage>
        <taxon>Eukaryota</taxon>
        <taxon>Metazoa</taxon>
        <taxon>Chordata</taxon>
        <taxon>Craniata</taxon>
        <taxon>Vertebrata</taxon>
        <taxon>Euteleostomi</taxon>
        <taxon>Mammalia</taxon>
        <taxon>Eutheria</taxon>
        <taxon>Euarchontoglires</taxon>
        <taxon>Primates</taxon>
        <taxon>Haplorrhini</taxon>
        <taxon>Catarrhini</taxon>
        <taxon>Hominidae</taxon>
        <taxon>Pan</taxon>
    </lineage>
</organism>
<dbReference type="InterPro" id="IPR048358">
    <property type="entry name" value="EZH1/2_MCSS"/>
</dbReference>
<evidence type="ECO:0000313" key="15">
    <source>
        <dbReference type="EMBL" id="PNI33824.1"/>
    </source>
</evidence>
<dbReference type="InterPro" id="IPR045318">
    <property type="entry name" value="EZH1/2-like"/>
</dbReference>
<dbReference type="AlphaFoldDB" id="A0A2J8KFL6"/>
<evidence type="ECO:0000256" key="11">
    <source>
        <dbReference type="ARBA" id="ARBA00048568"/>
    </source>
</evidence>
<evidence type="ECO:0000256" key="10">
    <source>
        <dbReference type="ARBA" id="ARBA00023242"/>
    </source>
</evidence>
<dbReference type="InterPro" id="IPR041355">
    <property type="entry name" value="Pre-SET_CXC"/>
</dbReference>
<evidence type="ECO:0000259" key="13">
    <source>
        <dbReference type="PROSITE" id="PS50280"/>
    </source>
</evidence>
<dbReference type="Pfam" id="PF18264">
    <property type="entry name" value="preSET_CXC"/>
    <property type="match status" value="1"/>
</dbReference>
<dbReference type="InterPro" id="IPR001214">
    <property type="entry name" value="SET_dom"/>
</dbReference>
<proteinExistence type="predicted"/>
<keyword evidence="5" id="KW-0808">Transferase</keyword>
<dbReference type="SMR" id="A0A2J8KFL6"/>
<evidence type="ECO:0000313" key="16">
    <source>
        <dbReference type="Proteomes" id="UP000236370"/>
    </source>
</evidence>
<feature type="compositionally biased region" description="Basic and acidic residues" evidence="12">
    <location>
        <begin position="124"/>
        <end position="141"/>
    </location>
</feature>
<dbReference type="PANTHER" id="PTHR45747:SF1">
    <property type="entry name" value="HISTONE-LYSINE N-METHYLTRANSFERASE EZH1"/>
    <property type="match status" value="1"/>
</dbReference>
<protein>
    <recommendedName>
        <fullName evidence="2">[histone H3]-lysine(27) N-trimethyltransferase</fullName>
        <ecNumber evidence="2">2.1.1.356</ecNumber>
    </recommendedName>
</protein>
<dbReference type="CDD" id="cd00167">
    <property type="entry name" value="SANT"/>
    <property type="match status" value="1"/>
</dbReference>
<feature type="compositionally biased region" description="Polar residues" evidence="12">
    <location>
        <begin position="325"/>
        <end position="344"/>
    </location>
</feature>
<name>A0A2J8KFL6_PANTR</name>
<gene>
    <name evidence="15" type="ORF">CK820_G0038960</name>
</gene>
<dbReference type="InterPro" id="IPR044438">
    <property type="entry name" value="EZH1_SET"/>
</dbReference>
<accession>A0A2J8KFL6</accession>
<dbReference type="Pfam" id="PF21358">
    <property type="entry name" value="Ezh2_MCSS"/>
    <property type="match status" value="1"/>
</dbReference>
<dbReference type="CDD" id="cd19217">
    <property type="entry name" value="SET_EZH1"/>
    <property type="match status" value="1"/>
</dbReference>
<feature type="region of interest" description="Disordered" evidence="12">
    <location>
        <begin position="308"/>
        <end position="351"/>
    </location>
</feature>
<evidence type="ECO:0000256" key="8">
    <source>
        <dbReference type="ARBA" id="ARBA00023015"/>
    </source>
</evidence>
<evidence type="ECO:0000256" key="7">
    <source>
        <dbReference type="ARBA" id="ARBA00022853"/>
    </source>
</evidence>
<comment type="subcellular location">
    <subcellularLocation>
        <location evidence="1">Nucleus</location>
    </subcellularLocation>
</comment>
<keyword evidence="7" id="KW-0156">Chromatin regulator</keyword>
<sequence>MKPVSGHPFLKKCTIESIFPGFASQHMLMRSLNTVALVPIMYSWSPLQQNFMVEDETVLCNIPYMGDEVKEEDETFIEELINNYDGKVHGEEEMIPGSVLISDAVFLELVDALNQYSDEEEEGHNDTSDGKQDDSKEDLPVTRKRKRHAIEGNKKSSKKQFPNDMIFSAIASMFPENGVPDDMKERYRELTEMSDPNALPPQCTPNIDGPNAKSVQREQSLHSFHTLFCRRCFKYDCFLHPFHATPNVYKRKNKEIKIEPEPCGTDCFLLLEGAKEYAMLHNPRSKCSGRRRRRHHIVSASCSNASASAVAETKEGDSDRDTGNDWASSSSEANSRCQTPTKQKASPAPPQLCVVEAPSEPVEWTGAEESLFRVFHGTYFNNFCSIARLLGTKTCKQVFQFAVKESLILKLPTDELMNPSQKKKRKHRLWAAHCRKIQLKKDNSSTQVYNYQPCDHPDRPCDSTCPCIMTQNFCEKFCQCNPDCQNRFPGCRCKTQCNTKQCPCYLAVRECDPDLCLTCGASEHWDCKVVSCKNCSIQRGLKKHLLLAPSDVAGWGTFIKESVQKNEFISEYCGELISQDEADRRGKVYDKYMSSFLFNLNNDFVVDATRKGNKIRFANHSVNPNCYAKVVMVNGDHRIGIFAKRAIQAGEELFFDYRYSQADALKYVGIERETDVL</sequence>
<dbReference type="InterPro" id="IPR046341">
    <property type="entry name" value="SET_dom_sf"/>
</dbReference>
<reference evidence="15 16" key="1">
    <citation type="submission" date="2017-12" db="EMBL/GenBank/DDBJ databases">
        <title>High-resolution comparative analysis of great ape genomes.</title>
        <authorList>
            <person name="Pollen A."/>
            <person name="Hastie A."/>
            <person name="Hormozdiari F."/>
            <person name="Dougherty M."/>
            <person name="Liu R."/>
            <person name="Chaisson M."/>
            <person name="Hoppe E."/>
            <person name="Hill C."/>
            <person name="Pang A."/>
            <person name="Hillier L."/>
            <person name="Baker C."/>
            <person name="Armstrong J."/>
            <person name="Shendure J."/>
            <person name="Paten B."/>
            <person name="Wilson R."/>
            <person name="Chao H."/>
            <person name="Schneider V."/>
            <person name="Ventura M."/>
            <person name="Kronenberg Z."/>
            <person name="Murali S."/>
            <person name="Gordon D."/>
            <person name="Cantsilieris S."/>
            <person name="Munson K."/>
            <person name="Nelson B."/>
            <person name="Raja A."/>
            <person name="Underwood J."/>
            <person name="Diekhans M."/>
            <person name="Fiddes I."/>
            <person name="Haussler D."/>
            <person name="Eichler E."/>
        </authorList>
    </citation>
    <scope>NUCLEOTIDE SEQUENCE [LARGE SCALE GENOMIC DNA]</scope>
    <source>
        <strain evidence="15">Yerkes chimp pedigree #C0471</strain>
    </source>
</reference>
<dbReference type="SMART" id="SM00717">
    <property type="entry name" value="SANT"/>
    <property type="match status" value="2"/>
</dbReference>
<dbReference type="Proteomes" id="UP000236370">
    <property type="component" value="Unassembled WGS sequence"/>
</dbReference>
<evidence type="ECO:0000256" key="1">
    <source>
        <dbReference type="ARBA" id="ARBA00004123"/>
    </source>
</evidence>
<dbReference type="InterPro" id="IPR001005">
    <property type="entry name" value="SANT/Myb"/>
</dbReference>
<keyword evidence="3" id="KW-0678">Repressor</keyword>
<evidence type="ECO:0000256" key="9">
    <source>
        <dbReference type="ARBA" id="ARBA00023163"/>
    </source>
</evidence>
<feature type="domain" description="CXC" evidence="14">
    <location>
        <begin position="434"/>
        <end position="536"/>
    </location>
</feature>
<dbReference type="SUPFAM" id="SSF82199">
    <property type="entry name" value="SET domain"/>
    <property type="match status" value="1"/>
</dbReference>
<dbReference type="Gene3D" id="2.170.270.10">
    <property type="entry name" value="SET domain"/>
    <property type="match status" value="1"/>
</dbReference>
<feature type="compositionally biased region" description="Basic and acidic residues" evidence="12">
    <location>
        <begin position="312"/>
        <end position="323"/>
    </location>
</feature>
<dbReference type="Pfam" id="PF18118">
    <property type="entry name" value="PRC2_HTH_1"/>
    <property type="match status" value="1"/>
</dbReference>
<comment type="catalytic activity">
    <reaction evidence="11">
        <text>L-lysyl(27)-[histone H3] + 3 S-adenosyl-L-methionine = N(6),N(6),N(6)-trimethyl-L-lysyl(27)-[histone H3] + 3 S-adenosyl-L-homocysteine + 3 H(+)</text>
        <dbReference type="Rhea" id="RHEA:60292"/>
        <dbReference type="Rhea" id="RHEA-COMP:15535"/>
        <dbReference type="Rhea" id="RHEA-COMP:15548"/>
        <dbReference type="ChEBI" id="CHEBI:15378"/>
        <dbReference type="ChEBI" id="CHEBI:29969"/>
        <dbReference type="ChEBI" id="CHEBI:57856"/>
        <dbReference type="ChEBI" id="CHEBI:59789"/>
        <dbReference type="ChEBI" id="CHEBI:61961"/>
        <dbReference type="EC" id="2.1.1.356"/>
    </reaction>
</comment>
<evidence type="ECO:0000256" key="4">
    <source>
        <dbReference type="ARBA" id="ARBA00022603"/>
    </source>
</evidence>
<evidence type="ECO:0000256" key="6">
    <source>
        <dbReference type="ARBA" id="ARBA00022691"/>
    </source>
</evidence>
<keyword evidence="6" id="KW-0949">S-adenosyl-L-methionine</keyword>